<proteinExistence type="predicted"/>
<name>A0A5B1M216_9ACTN</name>
<evidence type="ECO:0000313" key="4">
    <source>
        <dbReference type="Proteomes" id="UP000324351"/>
    </source>
</evidence>
<protein>
    <submittedName>
        <fullName evidence="3">MCE family protein</fullName>
    </submittedName>
</protein>
<gene>
    <name evidence="3" type="ORF">F0U47_14595</name>
</gene>
<dbReference type="PANTHER" id="PTHR33371">
    <property type="entry name" value="INTERMEMBRANE PHOSPHOLIPID TRANSPORT SYSTEM BINDING PROTEIN MLAD-RELATED"/>
    <property type="match status" value="1"/>
</dbReference>
<evidence type="ECO:0000259" key="1">
    <source>
        <dbReference type="Pfam" id="PF02470"/>
    </source>
</evidence>
<dbReference type="EMBL" id="VUJW01000009">
    <property type="protein sequence ID" value="KAA1426139.1"/>
    <property type="molecule type" value="Genomic_DNA"/>
</dbReference>
<keyword evidence="4" id="KW-1185">Reference proteome</keyword>
<dbReference type="InterPro" id="IPR024516">
    <property type="entry name" value="Mce_C"/>
</dbReference>
<dbReference type="AlphaFoldDB" id="A0A5B1M216"/>
<dbReference type="GO" id="GO:0005576">
    <property type="term" value="C:extracellular region"/>
    <property type="evidence" value="ECO:0007669"/>
    <property type="project" value="TreeGrafter"/>
</dbReference>
<reference evidence="3 4" key="2">
    <citation type="submission" date="2019-09" db="EMBL/GenBank/DDBJ databases">
        <authorList>
            <person name="Jin C."/>
        </authorList>
    </citation>
    <scope>NUCLEOTIDE SEQUENCE [LARGE SCALE GENOMIC DNA]</scope>
    <source>
        <strain evidence="3 4">BN140041</strain>
    </source>
</reference>
<dbReference type="Pfam" id="PF11887">
    <property type="entry name" value="Mce4_CUP1"/>
    <property type="match status" value="1"/>
</dbReference>
<sequence>MSALRLRLQITAFVVIAALGITYVAATYVGVPRLVGLAGYHVTVEMPRAGGLFQNAEVTYRGVPVGRVEEMRAGPEGVRAEVVITSDIDIPRAVEVLVRTRSAIGEQYLDLRPTEAGGRSLVDGDTLTVTEERLPIPLEDLMGDLVAFNESVPTRDLRRVVTELYDATQGTGDDLRVLLDASSGLVRHASDGFAATSSLIHKGEAVLRTQVENSDHIRSFSADLRLIAETLAASDRSIDDLISRAPGAARQFGRLITEIGAPLSGLFGDLLTLNGVLASRRAEIADVLGRAPYVIDAYSSALQGGFLRMGLVANVTDPVPCTTGYGETARREGLETSDGRLRTDVRCQSPLVRGASGAPNDER</sequence>
<dbReference type="PANTHER" id="PTHR33371:SF16">
    <property type="entry name" value="MCE-FAMILY PROTEIN MCE3F"/>
    <property type="match status" value="1"/>
</dbReference>
<feature type="domain" description="Mammalian cell entry C-terminal" evidence="2">
    <location>
        <begin position="119"/>
        <end position="304"/>
    </location>
</feature>
<comment type="caution">
    <text evidence="3">The sequence shown here is derived from an EMBL/GenBank/DDBJ whole genome shotgun (WGS) entry which is preliminary data.</text>
</comment>
<feature type="domain" description="Mce/MlaD" evidence="1">
    <location>
        <begin position="39"/>
        <end position="113"/>
    </location>
</feature>
<dbReference type="Proteomes" id="UP000324351">
    <property type="component" value="Unassembled WGS sequence"/>
</dbReference>
<dbReference type="InterPro" id="IPR052336">
    <property type="entry name" value="MlaD_Phospholipid_Transporter"/>
</dbReference>
<dbReference type="NCBIfam" id="TIGR00996">
    <property type="entry name" value="Mtu_fam_mce"/>
    <property type="match status" value="1"/>
</dbReference>
<evidence type="ECO:0000259" key="2">
    <source>
        <dbReference type="Pfam" id="PF11887"/>
    </source>
</evidence>
<reference evidence="3 4" key="1">
    <citation type="submission" date="2019-09" db="EMBL/GenBank/DDBJ databases">
        <title>Nocardioides panacisoli sp. nov., isolated from the soil of a ginseng field.</title>
        <authorList>
            <person name="Cho C."/>
        </authorList>
    </citation>
    <scope>NUCLEOTIDE SEQUENCE [LARGE SCALE GENOMIC DNA]</scope>
    <source>
        <strain evidence="3 4">BN140041</strain>
    </source>
</reference>
<dbReference type="InterPro" id="IPR003399">
    <property type="entry name" value="Mce/MlaD"/>
</dbReference>
<dbReference type="Pfam" id="PF02470">
    <property type="entry name" value="MlaD"/>
    <property type="match status" value="1"/>
</dbReference>
<accession>A0A5B1M216</accession>
<evidence type="ECO:0000313" key="3">
    <source>
        <dbReference type="EMBL" id="KAA1426139.1"/>
    </source>
</evidence>
<dbReference type="InterPro" id="IPR005693">
    <property type="entry name" value="Mce"/>
</dbReference>
<organism evidence="3 4">
    <name type="scientific">Nocardioides antri</name>
    <dbReference type="NCBI Taxonomy" id="2607659"/>
    <lineage>
        <taxon>Bacteria</taxon>
        <taxon>Bacillati</taxon>
        <taxon>Actinomycetota</taxon>
        <taxon>Actinomycetes</taxon>
        <taxon>Propionibacteriales</taxon>
        <taxon>Nocardioidaceae</taxon>
        <taxon>Nocardioides</taxon>
    </lineage>
</organism>
<dbReference type="RefSeq" id="WP_149751215.1">
    <property type="nucleotide sequence ID" value="NZ_VUJW01000009.1"/>
</dbReference>